<dbReference type="InterPro" id="IPR001810">
    <property type="entry name" value="F-box_dom"/>
</dbReference>
<reference evidence="3 4" key="1">
    <citation type="submission" date="2024-04" db="EMBL/GenBank/DDBJ databases">
        <title>Genome assembly C_amara_ONT_v2.</title>
        <authorList>
            <person name="Yant L."/>
            <person name="Moore C."/>
            <person name="Slenker M."/>
        </authorList>
    </citation>
    <scope>NUCLEOTIDE SEQUENCE [LARGE SCALE GENOMIC DNA]</scope>
    <source>
        <tissue evidence="3">Leaf</tissue>
    </source>
</reference>
<dbReference type="Gene3D" id="1.20.1280.50">
    <property type="match status" value="1"/>
</dbReference>
<feature type="domain" description="F-box" evidence="2">
    <location>
        <begin position="194"/>
        <end position="240"/>
    </location>
</feature>
<dbReference type="SMART" id="SM00256">
    <property type="entry name" value="FBOX"/>
    <property type="match status" value="1"/>
</dbReference>
<dbReference type="Pfam" id="PF12937">
    <property type="entry name" value="F-box-like"/>
    <property type="match status" value="1"/>
</dbReference>
<accession>A0ABD0Z559</accession>
<proteinExistence type="predicted"/>
<evidence type="ECO:0000256" key="1">
    <source>
        <dbReference type="SAM" id="MobiDB-lite"/>
    </source>
</evidence>
<dbReference type="Proteomes" id="UP001558713">
    <property type="component" value="Unassembled WGS sequence"/>
</dbReference>
<keyword evidence="4" id="KW-1185">Reference proteome</keyword>
<dbReference type="InterPro" id="IPR036047">
    <property type="entry name" value="F-box-like_dom_sf"/>
</dbReference>
<dbReference type="Gene3D" id="3.40.1000.30">
    <property type="match status" value="1"/>
</dbReference>
<evidence type="ECO:0000259" key="2">
    <source>
        <dbReference type="PROSITE" id="PS50181"/>
    </source>
</evidence>
<protein>
    <submittedName>
        <fullName evidence="3">F-box protein</fullName>
    </submittedName>
</protein>
<dbReference type="PANTHER" id="PTHR47602:SF2">
    <property type="entry name" value="F-BOX PROTEIN SKIP22"/>
    <property type="match status" value="1"/>
</dbReference>
<dbReference type="PANTHER" id="PTHR47602">
    <property type="entry name" value="F-BOX PROTEIN SKIP22"/>
    <property type="match status" value="1"/>
</dbReference>
<comment type="caution">
    <text evidence="3">The sequence shown here is derived from an EMBL/GenBank/DDBJ whole genome shotgun (WGS) entry which is preliminary data.</text>
</comment>
<evidence type="ECO:0000313" key="4">
    <source>
        <dbReference type="Proteomes" id="UP001558713"/>
    </source>
</evidence>
<feature type="region of interest" description="Disordered" evidence="1">
    <location>
        <begin position="1"/>
        <end position="27"/>
    </location>
</feature>
<name>A0ABD0Z559_CARAN</name>
<gene>
    <name evidence="3" type="ORF">V5N11_012458</name>
</gene>
<dbReference type="AlphaFoldDB" id="A0ABD0Z559"/>
<dbReference type="EMBL" id="JBANAX010000886">
    <property type="protein sequence ID" value="KAL1189842.1"/>
    <property type="molecule type" value="Genomic_DNA"/>
</dbReference>
<dbReference type="PROSITE" id="PS50181">
    <property type="entry name" value="FBOX"/>
    <property type="match status" value="1"/>
</dbReference>
<dbReference type="CDD" id="cd22165">
    <property type="entry name" value="F-box_AtSKIP22-like"/>
    <property type="match status" value="1"/>
</dbReference>
<dbReference type="SUPFAM" id="SSF81383">
    <property type="entry name" value="F-box domain"/>
    <property type="match status" value="1"/>
</dbReference>
<sequence>MSIDALDSGAEEPSRENMVTEPMDRSGRERLSEPLFLKNILLEKCGDTSELTIVIMTVHAVMLDSGFVLFNPDSHMSFSFSEQIHSISLNYTLPALISAKESDRVECISLKFQRLGHMIVVYGSLGVGSLVRKVCFDKRRYVHIVDLLMETLESEKEDTLSIHDKVLMCWRMIKDGFVTSLLSDLRYKAGLELPPCLMCLPPELTRKILESLHGVDTARLACVSSELRELVSDNELWKKKCLKEFQNVELETSNVDDWKEMFASCWKEDPLLRFKMFRRFIKFRELVSLRRKLSSKRVANHLSE</sequence>
<evidence type="ECO:0000313" key="3">
    <source>
        <dbReference type="EMBL" id="KAL1189842.1"/>
    </source>
</evidence>
<organism evidence="3 4">
    <name type="scientific">Cardamine amara subsp. amara</name>
    <dbReference type="NCBI Taxonomy" id="228776"/>
    <lineage>
        <taxon>Eukaryota</taxon>
        <taxon>Viridiplantae</taxon>
        <taxon>Streptophyta</taxon>
        <taxon>Embryophyta</taxon>
        <taxon>Tracheophyta</taxon>
        <taxon>Spermatophyta</taxon>
        <taxon>Magnoliopsida</taxon>
        <taxon>eudicotyledons</taxon>
        <taxon>Gunneridae</taxon>
        <taxon>Pentapetalae</taxon>
        <taxon>rosids</taxon>
        <taxon>malvids</taxon>
        <taxon>Brassicales</taxon>
        <taxon>Brassicaceae</taxon>
        <taxon>Cardamineae</taxon>
        <taxon>Cardamine</taxon>
    </lineage>
</organism>